<evidence type="ECO:0000256" key="2">
    <source>
        <dbReference type="ARBA" id="ARBA00011245"/>
    </source>
</evidence>
<keyword evidence="5" id="KW-1185">Reference proteome</keyword>
<dbReference type="GO" id="GO:0016853">
    <property type="term" value="F:isomerase activity"/>
    <property type="evidence" value="ECO:0007669"/>
    <property type="project" value="InterPro"/>
</dbReference>
<evidence type="ECO:0000313" key="5">
    <source>
        <dbReference type="Proteomes" id="UP000028007"/>
    </source>
</evidence>
<dbReference type="Gene3D" id="2.70.98.10">
    <property type="match status" value="1"/>
</dbReference>
<dbReference type="InterPro" id="IPR008183">
    <property type="entry name" value="Aldose_1/G6P_1-epimerase"/>
</dbReference>
<comment type="caution">
    <text evidence="4">The sequence shown here is derived from an EMBL/GenBank/DDBJ whole genome shotgun (WGS) entry which is preliminary data.</text>
</comment>
<dbReference type="SUPFAM" id="SSF74650">
    <property type="entry name" value="Galactose mutarotase-like"/>
    <property type="match status" value="1"/>
</dbReference>
<dbReference type="OrthoDB" id="9795355at2"/>
<evidence type="ECO:0000256" key="1">
    <source>
        <dbReference type="ARBA" id="ARBA00001913"/>
    </source>
</evidence>
<name>A0A081PL42_9SPHI</name>
<dbReference type="InterPro" id="IPR011013">
    <property type="entry name" value="Gal_mutarotase_sf_dom"/>
</dbReference>
<evidence type="ECO:0000313" key="4">
    <source>
        <dbReference type="EMBL" id="KEQ31415.1"/>
    </source>
</evidence>
<dbReference type="InterPro" id="IPR037481">
    <property type="entry name" value="LacX"/>
</dbReference>
<comment type="subunit">
    <text evidence="2">Monomer.</text>
</comment>
<dbReference type="eggNOG" id="COG2017">
    <property type="taxonomic scope" value="Bacteria"/>
</dbReference>
<organism evidence="4 5">
    <name type="scientific">Pedobacter antarcticus 4BY</name>
    <dbReference type="NCBI Taxonomy" id="1358423"/>
    <lineage>
        <taxon>Bacteria</taxon>
        <taxon>Pseudomonadati</taxon>
        <taxon>Bacteroidota</taxon>
        <taxon>Sphingobacteriia</taxon>
        <taxon>Sphingobacteriales</taxon>
        <taxon>Sphingobacteriaceae</taxon>
        <taxon>Pedobacter</taxon>
    </lineage>
</organism>
<sequence length="288" mass="33035">MIFLENEHLIAGFNTKGAELQKLELKSTGLDYLWKGDPAYWGKFSPVLFPIVGALKNDSYIFENKTYSLSRHGFARDKEFEVSRPADNEIIFTLRNSAETLVVYPFTFELALHYKLEDSGLTCTYKVNNPGEKELLFSLGGHPAFAVPFTPDTCYEDHYLLFDRDEDLFFNKIEHNLISDEQGVLTLKGSKLPLNHELFKDDALVFKSLKSEKIRLANNKNIHGLEFRFSQFPFFGIWATPGADFVCLEPWCGVADGIHHNQQLRDKEGIQTLSPGVKWERSWHVSLF</sequence>
<dbReference type="GO" id="GO:0005975">
    <property type="term" value="P:carbohydrate metabolic process"/>
    <property type="evidence" value="ECO:0007669"/>
    <property type="project" value="InterPro"/>
</dbReference>
<dbReference type="Pfam" id="PF01263">
    <property type="entry name" value="Aldose_epim"/>
    <property type="match status" value="1"/>
</dbReference>
<comment type="cofactor">
    <cofactor evidence="1">
        <name>Ca(2+)</name>
        <dbReference type="ChEBI" id="CHEBI:29108"/>
    </cofactor>
</comment>
<dbReference type="InterPro" id="IPR014718">
    <property type="entry name" value="GH-type_carb-bd"/>
</dbReference>
<proteinExistence type="predicted"/>
<dbReference type="GO" id="GO:0030246">
    <property type="term" value="F:carbohydrate binding"/>
    <property type="evidence" value="ECO:0007669"/>
    <property type="project" value="InterPro"/>
</dbReference>
<keyword evidence="3" id="KW-0106">Calcium</keyword>
<dbReference type="AlphaFoldDB" id="A0A081PL42"/>
<dbReference type="RefSeq" id="WP_037438202.1">
    <property type="nucleotide sequence ID" value="NZ_JNFF01000017.1"/>
</dbReference>
<dbReference type="Proteomes" id="UP000028007">
    <property type="component" value="Unassembled WGS sequence"/>
</dbReference>
<dbReference type="EMBL" id="JNFF01000017">
    <property type="protein sequence ID" value="KEQ31415.1"/>
    <property type="molecule type" value="Genomic_DNA"/>
</dbReference>
<evidence type="ECO:0000256" key="3">
    <source>
        <dbReference type="ARBA" id="ARBA00022837"/>
    </source>
</evidence>
<protein>
    <submittedName>
        <fullName evidence="4">Aldose epimerase</fullName>
    </submittedName>
</protein>
<reference evidence="4 5" key="1">
    <citation type="journal article" date="1992" name="Int. J. Syst. Bacteriol.">
        <title>Sphingobacterium antarcticus sp. nov. a Psychrotrophic Bacterium from the Soils of Schirmacher Oasis, Antarctica.</title>
        <authorList>
            <person name="Shivaji S."/>
            <person name="Ray M.K."/>
            <person name="Rao N.S."/>
            <person name="Saiserr L."/>
            <person name="Jagannadham M.V."/>
            <person name="Kumar G.S."/>
            <person name="Reddy G."/>
            <person name="Bhargava P.M."/>
        </authorList>
    </citation>
    <scope>NUCLEOTIDE SEQUENCE [LARGE SCALE GENOMIC DNA]</scope>
    <source>
        <strain evidence="4 5">4BY</strain>
    </source>
</reference>
<accession>A0A081PL42</accession>
<dbReference type="CDD" id="cd09024">
    <property type="entry name" value="Aldose_epim_lacX"/>
    <property type="match status" value="1"/>
</dbReference>
<gene>
    <name evidence="4" type="ORF">N180_07980</name>
</gene>